<evidence type="ECO:0000313" key="3">
    <source>
        <dbReference type="Proteomes" id="UP000008694"/>
    </source>
</evidence>
<name>D7LB58_ARALL</name>
<dbReference type="eggNOG" id="KOG1947">
    <property type="taxonomic scope" value="Eukaryota"/>
</dbReference>
<sequence length="163" mass="18276">MYSNKTLAFTILISILALMGLKQLGNVEDLTIYDHRMDDGWIAALSYIESLKILKISSRRRIDASPGPEKLLRSCPAMESLQLKRCCLNDKEGMRDCWGLNGDSFSLAKAFRRVRFLSLKGCSVLTSGGLESVILHWGELESMRVVSCKSIKDSEISRRDAQS</sequence>
<protein>
    <recommendedName>
        <fullName evidence="4">Leucine-rich repeat family protein</fullName>
    </recommendedName>
</protein>
<dbReference type="HOGENOM" id="CLU_1629321_0_0_1"/>
<reference evidence="3" key="1">
    <citation type="journal article" date="2011" name="Nat. Genet.">
        <title>The Arabidopsis lyrata genome sequence and the basis of rapid genome size change.</title>
        <authorList>
            <person name="Hu T.T."/>
            <person name="Pattyn P."/>
            <person name="Bakker E.G."/>
            <person name="Cao J."/>
            <person name="Cheng J.-F."/>
            <person name="Clark R.M."/>
            <person name="Fahlgren N."/>
            <person name="Fawcett J.A."/>
            <person name="Grimwood J."/>
            <person name="Gundlach H."/>
            <person name="Haberer G."/>
            <person name="Hollister J.D."/>
            <person name="Ossowski S."/>
            <person name="Ottilar R.P."/>
            <person name="Salamov A.A."/>
            <person name="Schneeberger K."/>
            <person name="Spannagl M."/>
            <person name="Wang X."/>
            <person name="Yang L."/>
            <person name="Nasrallah M.E."/>
            <person name="Bergelson J."/>
            <person name="Carrington J.C."/>
            <person name="Gaut B.S."/>
            <person name="Schmutz J."/>
            <person name="Mayer K.F.X."/>
            <person name="Van de Peer Y."/>
            <person name="Grigoriev I.V."/>
            <person name="Nordborg M."/>
            <person name="Weigel D."/>
            <person name="Guo Y.-L."/>
        </authorList>
    </citation>
    <scope>NUCLEOTIDE SEQUENCE [LARGE SCALE GENOMIC DNA]</scope>
    <source>
        <strain evidence="3">cv. MN47</strain>
    </source>
</reference>
<feature type="signal peptide" evidence="1">
    <location>
        <begin position="1"/>
        <end position="27"/>
    </location>
</feature>
<feature type="chain" id="PRO_5003102521" description="Leucine-rich repeat family protein" evidence="1">
    <location>
        <begin position="28"/>
        <end position="163"/>
    </location>
</feature>
<accession>D7LB58</accession>
<dbReference type="Gene3D" id="3.80.10.10">
    <property type="entry name" value="Ribonuclease Inhibitor"/>
    <property type="match status" value="1"/>
</dbReference>
<dbReference type="SUPFAM" id="SSF52047">
    <property type="entry name" value="RNI-like"/>
    <property type="match status" value="1"/>
</dbReference>
<dbReference type="AlphaFoldDB" id="D7LB58"/>
<evidence type="ECO:0000256" key="1">
    <source>
        <dbReference type="SAM" id="SignalP"/>
    </source>
</evidence>
<evidence type="ECO:0008006" key="4">
    <source>
        <dbReference type="Google" id="ProtNLM"/>
    </source>
</evidence>
<organism evidence="3">
    <name type="scientific">Arabidopsis lyrata subsp. lyrata</name>
    <name type="common">Lyre-leaved rock-cress</name>
    <dbReference type="NCBI Taxonomy" id="81972"/>
    <lineage>
        <taxon>Eukaryota</taxon>
        <taxon>Viridiplantae</taxon>
        <taxon>Streptophyta</taxon>
        <taxon>Embryophyta</taxon>
        <taxon>Tracheophyta</taxon>
        <taxon>Spermatophyta</taxon>
        <taxon>Magnoliopsida</taxon>
        <taxon>eudicotyledons</taxon>
        <taxon>Gunneridae</taxon>
        <taxon>Pentapetalae</taxon>
        <taxon>rosids</taxon>
        <taxon>malvids</taxon>
        <taxon>Brassicales</taxon>
        <taxon>Brassicaceae</taxon>
        <taxon>Camelineae</taxon>
        <taxon>Arabidopsis</taxon>
    </lineage>
</organism>
<dbReference type="STRING" id="81972.D7LB58"/>
<evidence type="ECO:0000313" key="2">
    <source>
        <dbReference type="EMBL" id="EFH60038.1"/>
    </source>
</evidence>
<keyword evidence="3" id="KW-1185">Reference proteome</keyword>
<proteinExistence type="predicted"/>
<dbReference type="Gramene" id="scaffold_303504.1">
    <property type="protein sequence ID" value="scaffold_303504.1"/>
    <property type="gene ID" value="scaffold_303504.1"/>
</dbReference>
<dbReference type="EMBL" id="GL348715">
    <property type="protein sequence ID" value="EFH60038.1"/>
    <property type="molecule type" value="Genomic_DNA"/>
</dbReference>
<dbReference type="Proteomes" id="UP000008694">
    <property type="component" value="Unassembled WGS sequence"/>
</dbReference>
<gene>
    <name evidence="2" type="ORF">ARALYDRAFT_899534</name>
</gene>
<keyword evidence="1" id="KW-0732">Signal</keyword>
<dbReference type="InterPro" id="IPR032675">
    <property type="entry name" value="LRR_dom_sf"/>
</dbReference>